<evidence type="ECO:0000313" key="4">
    <source>
        <dbReference type="EMBL" id="KAG7337428.1"/>
    </source>
</evidence>
<dbReference type="Proteomes" id="UP000693970">
    <property type="component" value="Unassembled WGS sequence"/>
</dbReference>
<comment type="caution">
    <text evidence="4">The sequence shown here is derived from an EMBL/GenBank/DDBJ whole genome shotgun (WGS) entry which is preliminary data.</text>
</comment>
<dbReference type="InterPro" id="IPR006984">
    <property type="entry name" value="Fcf1/UTP23"/>
</dbReference>
<evidence type="ECO:0000313" key="5">
    <source>
        <dbReference type="EMBL" id="KAG7339516.1"/>
    </source>
</evidence>
<organism evidence="4 7">
    <name type="scientific">Nitzschia inconspicua</name>
    <dbReference type="NCBI Taxonomy" id="303405"/>
    <lineage>
        <taxon>Eukaryota</taxon>
        <taxon>Sar</taxon>
        <taxon>Stramenopiles</taxon>
        <taxon>Ochrophyta</taxon>
        <taxon>Bacillariophyta</taxon>
        <taxon>Bacillariophyceae</taxon>
        <taxon>Bacillariophycidae</taxon>
        <taxon>Bacillariales</taxon>
        <taxon>Bacillariaceae</taxon>
        <taxon>Nitzschia</taxon>
    </lineage>
</organism>
<reference evidence="4" key="1">
    <citation type="journal article" date="2021" name="Sci. Rep.">
        <title>Diploid genomic architecture of Nitzschia inconspicua, an elite biomass production diatom.</title>
        <authorList>
            <person name="Oliver A."/>
            <person name="Podell S."/>
            <person name="Pinowska A."/>
            <person name="Traller J.C."/>
            <person name="Smith S.R."/>
            <person name="McClure R."/>
            <person name="Beliaev A."/>
            <person name="Bohutskyi P."/>
            <person name="Hill E.A."/>
            <person name="Rabines A."/>
            <person name="Zheng H."/>
            <person name="Allen L.Z."/>
            <person name="Kuo A."/>
            <person name="Grigoriev I.V."/>
            <person name="Allen A.E."/>
            <person name="Hazlebeck D."/>
            <person name="Allen E.E."/>
        </authorList>
    </citation>
    <scope>NUCLEOTIDE SEQUENCE</scope>
    <source>
        <strain evidence="4">Hildebrandi</strain>
    </source>
</reference>
<name>A0A9K3K6T2_9STRA</name>
<dbReference type="OrthoDB" id="47711at2759"/>
<gene>
    <name evidence="5" type="ORF">IV203_002569</name>
    <name evidence="4" type="ORF">IV203_002691</name>
    <name evidence="6" type="ORF">IV203_034513</name>
</gene>
<dbReference type="AlphaFoldDB" id="A0A9K3K6T2"/>
<feature type="compositionally biased region" description="Basic residues" evidence="2">
    <location>
        <begin position="137"/>
        <end position="146"/>
    </location>
</feature>
<reference evidence="4" key="2">
    <citation type="submission" date="2021-04" db="EMBL/GenBank/DDBJ databases">
        <authorList>
            <person name="Podell S."/>
        </authorList>
    </citation>
    <scope>NUCLEOTIDE SEQUENCE</scope>
    <source>
        <strain evidence="4">Hildebrandi</strain>
    </source>
</reference>
<sequence length="293" mass="32704">MRHGRAKSARKTLQYFKQTVGLQTRPYLPVLLDGCFLVALFQYKIPAARIEKVLQIKNSGEFRDATKRTTPGTGTITTSSEGRIKYFVTAETVTEMNEIQASLEKRNHDKAHAFQEATKFIRQHCTVLNRHEDNNKAPKRKDAKRPRLADPPSPDEDSSAALSPQEALLFHVGHEGSTRVYVVATQDESLLDQLRAMGTVPIMRLANNSVLLLEQPSKASQKQSMGEERRKWKSGLASAELALVELAKEQLKATAIATTKRTDASNDVADSSRNRKKRKAKGPNPLSCKRKQA</sequence>
<feature type="domain" description="UTP23 sensor motif region" evidence="3">
    <location>
        <begin position="275"/>
        <end position="291"/>
    </location>
</feature>
<evidence type="ECO:0000313" key="7">
    <source>
        <dbReference type="Proteomes" id="UP000693970"/>
    </source>
</evidence>
<evidence type="ECO:0000256" key="1">
    <source>
        <dbReference type="ARBA" id="ARBA00023242"/>
    </source>
</evidence>
<protein>
    <submittedName>
        <fullName evidence="4">Fcf1 RNA processing protein</fullName>
    </submittedName>
</protein>
<dbReference type="GO" id="GO:0032040">
    <property type="term" value="C:small-subunit processome"/>
    <property type="evidence" value="ECO:0007669"/>
    <property type="project" value="InterPro"/>
</dbReference>
<dbReference type="EMBL" id="JAGRRH010000084">
    <property type="protein sequence ID" value="KAG7337428.1"/>
    <property type="molecule type" value="Genomic_DNA"/>
</dbReference>
<evidence type="ECO:0000313" key="6">
    <source>
        <dbReference type="EMBL" id="KAG7359415.1"/>
    </source>
</evidence>
<dbReference type="InterPro" id="IPR057776">
    <property type="entry name" value="UTP23_sensor"/>
</dbReference>
<evidence type="ECO:0000259" key="3">
    <source>
        <dbReference type="Pfam" id="PF24779"/>
    </source>
</evidence>
<feature type="region of interest" description="Disordered" evidence="2">
    <location>
        <begin position="255"/>
        <end position="293"/>
    </location>
</feature>
<keyword evidence="1" id="KW-0539">Nucleus</keyword>
<evidence type="ECO:0000256" key="2">
    <source>
        <dbReference type="SAM" id="MobiDB-lite"/>
    </source>
</evidence>
<accession>A0A9K3K6T2</accession>
<dbReference type="Pfam" id="PF24779">
    <property type="entry name" value="UTP23_sensor"/>
    <property type="match status" value="1"/>
</dbReference>
<feature type="region of interest" description="Disordered" evidence="2">
    <location>
        <begin position="127"/>
        <end position="161"/>
    </location>
</feature>
<dbReference type="EMBL" id="JAGRRH010000013">
    <property type="protein sequence ID" value="KAG7359415.1"/>
    <property type="molecule type" value="Genomic_DNA"/>
</dbReference>
<proteinExistence type="predicted"/>
<dbReference type="PANTHER" id="PTHR12416">
    <property type="entry name" value="RRNA-PROCESSING PROTEIN UTP23 HOMOLOG"/>
    <property type="match status" value="1"/>
</dbReference>
<keyword evidence="7" id="KW-1185">Reference proteome</keyword>
<dbReference type="Pfam" id="PF04900">
    <property type="entry name" value="Fcf1"/>
    <property type="match status" value="1"/>
</dbReference>
<dbReference type="EMBL" id="JAGRRH010000033">
    <property type="protein sequence ID" value="KAG7339516.1"/>
    <property type="molecule type" value="Genomic_DNA"/>
</dbReference>